<protein>
    <submittedName>
        <fullName evidence="2">Transmembrane protein</fullName>
    </submittedName>
</protein>
<name>A0A1I8GBH6_9PLAT</name>
<dbReference type="WBParaSite" id="maker-uti_cns_0001388-snap-gene-0.6-mRNA-1">
    <property type="protein sequence ID" value="maker-uti_cns_0001388-snap-gene-0.6-mRNA-1"/>
    <property type="gene ID" value="maker-uti_cns_0001388-snap-gene-0.6"/>
</dbReference>
<evidence type="ECO:0000313" key="1">
    <source>
        <dbReference type="Proteomes" id="UP000095280"/>
    </source>
</evidence>
<organism evidence="1 2">
    <name type="scientific">Macrostomum lignano</name>
    <dbReference type="NCBI Taxonomy" id="282301"/>
    <lineage>
        <taxon>Eukaryota</taxon>
        <taxon>Metazoa</taxon>
        <taxon>Spiralia</taxon>
        <taxon>Lophotrochozoa</taxon>
        <taxon>Platyhelminthes</taxon>
        <taxon>Rhabditophora</taxon>
        <taxon>Macrostomorpha</taxon>
        <taxon>Macrostomida</taxon>
        <taxon>Macrostomidae</taxon>
        <taxon>Macrostomum</taxon>
    </lineage>
</organism>
<evidence type="ECO:0000313" key="2">
    <source>
        <dbReference type="WBParaSite" id="maker-uti_cns_0001388-snap-gene-0.6-mRNA-1"/>
    </source>
</evidence>
<accession>A0A1I8GBH6</accession>
<keyword evidence="1" id="KW-1185">Reference proteome</keyword>
<reference evidence="2" key="1">
    <citation type="submission" date="2016-11" db="UniProtKB">
        <authorList>
            <consortium name="WormBaseParasite"/>
        </authorList>
    </citation>
    <scope>IDENTIFICATION</scope>
</reference>
<proteinExistence type="predicted"/>
<sequence length="287" mass="30279">MSKSPLATQSAALSSSGELRHWRELTALEKEALRLIHSLLQYQLRLEVYAGRLPDSCLQSVDAGIALRLGLLRIPSAGQARAWRTLETTLCRRAKLLASMRTPANAAAVSESLFNTSKSLLGSARDGCPGSGGRRLTESALERLEAVAEAACSSDAADSTAAFDDVLSAGRAFVQMLVRLADLDKRQAGGCGTRSDPDEKLDRLCAAYAAFIGRRSLHRTVALLCLECPELLADLCDSGASSLGDEGAHAQTDAAGGSSSVYTWMYGSLAAGSLAAGLYAMRKLVAK</sequence>
<dbReference type="AlphaFoldDB" id="A0A1I8GBH6"/>
<dbReference type="Proteomes" id="UP000095280">
    <property type="component" value="Unplaced"/>
</dbReference>